<gene>
    <name evidence="2" type="ORF">C8N43_1349</name>
</gene>
<protein>
    <submittedName>
        <fullName evidence="2">Uncharacterized protein</fullName>
    </submittedName>
</protein>
<comment type="caution">
    <text evidence="2">The sequence shown here is derived from an EMBL/GenBank/DDBJ whole genome shotgun (WGS) entry which is preliminary data.</text>
</comment>
<keyword evidence="1" id="KW-0732">Signal</keyword>
<name>A0A2T6BKW4_9RHOB</name>
<reference evidence="2 3" key="1">
    <citation type="submission" date="2018-04" db="EMBL/GenBank/DDBJ databases">
        <title>Genomic Encyclopedia of Archaeal and Bacterial Type Strains, Phase II (KMG-II): from individual species to whole genera.</title>
        <authorList>
            <person name="Goeker M."/>
        </authorList>
    </citation>
    <scope>NUCLEOTIDE SEQUENCE [LARGE SCALE GENOMIC DNA]</scope>
    <source>
        <strain evidence="2 3">DSM 100977</strain>
    </source>
</reference>
<feature type="signal peptide" evidence="1">
    <location>
        <begin position="1"/>
        <end position="19"/>
    </location>
</feature>
<dbReference type="EMBL" id="QBKS01000001">
    <property type="protein sequence ID" value="PTX56687.1"/>
    <property type="molecule type" value="Genomic_DNA"/>
</dbReference>
<dbReference type="RefSeq" id="WP_107844861.1">
    <property type="nucleotide sequence ID" value="NZ_QBKS01000001.1"/>
</dbReference>
<proteinExistence type="predicted"/>
<organism evidence="2 3">
    <name type="scientific">Litoreibacter ponti</name>
    <dbReference type="NCBI Taxonomy" id="1510457"/>
    <lineage>
        <taxon>Bacteria</taxon>
        <taxon>Pseudomonadati</taxon>
        <taxon>Pseudomonadota</taxon>
        <taxon>Alphaproteobacteria</taxon>
        <taxon>Rhodobacterales</taxon>
        <taxon>Roseobacteraceae</taxon>
        <taxon>Litoreibacter</taxon>
    </lineage>
</organism>
<sequence length="98" mass="10065">MKTVIATILALSAAAPAFAQVDNAAAHFALGNDSAAERVIRDTSTGNIFAAQLNGALANESAAERSVNKTADVATKASSDVLRFFALSNDSAAERIVK</sequence>
<dbReference type="OrthoDB" id="7884856at2"/>
<keyword evidence="3" id="KW-1185">Reference proteome</keyword>
<evidence type="ECO:0000256" key="1">
    <source>
        <dbReference type="SAM" id="SignalP"/>
    </source>
</evidence>
<dbReference type="Proteomes" id="UP000243978">
    <property type="component" value="Unassembled WGS sequence"/>
</dbReference>
<feature type="chain" id="PRO_5015774995" evidence="1">
    <location>
        <begin position="20"/>
        <end position="98"/>
    </location>
</feature>
<evidence type="ECO:0000313" key="2">
    <source>
        <dbReference type="EMBL" id="PTX56687.1"/>
    </source>
</evidence>
<evidence type="ECO:0000313" key="3">
    <source>
        <dbReference type="Proteomes" id="UP000243978"/>
    </source>
</evidence>
<dbReference type="AlphaFoldDB" id="A0A2T6BKW4"/>
<accession>A0A2T6BKW4</accession>